<dbReference type="InterPro" id="IPR041426">
    <property type="entry name" value="Mos1_HTH"/>
</dbReference>
<gene>
    <name evidence="3" type="ORF">KPH14_007837</name>
</gene>
<dbReference type="PANTHER" id="PTHR46060:SF2">
    <property type="entry name" value="HISTONE-LYSINE N-METHYLTRANSFERASE SETMAR"/>
    <property type="match status" value="1"/>
</dbReference>
<dbReference type="GO" id="GO:0000793">
    <property type="term" value="C:condensed chromosome"/>
    <property type="evidence" value="ECO:0007669"/>
    <property type="project" value="TreeGrafter"/>
</dbReference>
<dbReference type="GO" id="GO:0000729">
    <property type="term" value="P:DNA double-strand break processing"/>
    <property type="evidence" value="ECO:0007669"/>
    <property type="project" value="TreeGrafter"/>
</dbReference>
<dbReference type="GO" id="GO:0003690">
    <property type="term" value="F:double-stranded DNA binding"/>
    <property type="evidence" value="ECO:0007669"/>
    <property type="project" value="TreeGrafter"/>
</dbReference>
<dbReference type="EMBL" id="JAIFRP010000001">
    <property type="protein sequence ID" value="KAK2589284.1"/>
    <property type="molecule type" value="Genomic_DNA"/>
</dbReference>
<dbReference type="AlphaFoldDB" id="A0AAD9S0G6"/>
<accession>A0AAD9S0G6</accession>
<evidence type="ECO:0000313" key="4">
    <source>
        <dbReference type="Proteomes" id="UP001258017"/>
    </source>
</evidence>
<keyword evidence="4" id="KW-1185">Reference proteome</keyword>
<dbReference type="GO" id="GO:0015074">
    <property type="term" value="P:DNA integration"/>
    <property type="evidence" value="ECO:0007669"/>
    <property type="project" value="TreeGrafter"/>
</dbReference>
<dbReference type="Gene3D" id="1.10.10.1450">
    <property type="match status" value="1"/>
</dbReference>
<dbReference type="GO" id="GO:0044774">
    <property type="term" value="P:mitotic DNA integrity checkpoint signaling"/>
    <property type="evidence" value="ECO:0007669"/>
    <property type="project" value="TreeGrafter"/>
</dbReference>
<evidence type="ECO:0000259" key="2">
    <source>
        <dbReference type="Pfam" id="PF17906"/>
    </source>
</evidence>
<protein>
    <recommendedName>
        <fullName evidence="2">Mos1 transposase HTH domain-containing protein</fullName>
    </recommendedName>
</protein>
<dbReference type="InterPro" id="IPR052709">
    <property type="entry name" value="Transposase-MT_Hybrid"/>
</dbReference>
<evidence type="ECO:0000313" key="3">
    <source>
        <dbReference type="EMBL" id="KAK2589284.1"/>
    </source>
</evidence>
<dbReference type="Proteomes" id="UP001258017">
    <property type="component" value="Unassembled WGS sequence"/>
</dbReference>
<proteinExistence type="predicted"/>
<sequence>MEANKVHYRHLMLFFFRKGKNAAQAANKIRAVYGEGAVAERTVRKWFARFKAGNFDLEDQERPGRPSTADKDLIKTEIENNPHSTLHQLAGMLNKPKSTIYDHTVKLGYINRLDRKRSWGKRDEPPLVTPKAGLHSKKIN</sequence>
<dbReference type="GO" id="GO:0042800">
    <property type="term" value="F:histone H3K4 methyltransferase activity"/>
    <property type="evidence" value="ECO:0007669"/>
    <property type="project" value="TreeGrafter"/>
</dbReference>
<feature type="region of interest" description="Disordered" evidence="1">
    <location>
        <begin position="119"/>
        <end position="140"/>
    </location>
</feature>
<comment type="caution">
    <text evidence="3">The sequence shown here is derived from an EMBL/GenBank/DDBJ whole genome shotgun (WGS) entry which is preliminary data.</text>
</comment>
<dbReference type="GO" id="GO:0006303">
    <property type="term" value="P:double-strand break repair via nonhomologous end joining"/>
    <property type="evidence" value="ECO:0007669"/>
    <property type="project" value="TreeGrafter"/>
</dbReference>
<reference evidence="3" key="2">
    <citation type="journal article" date="2023" name="Commun. Biol.">
        <title>Intrasexual cuticular hydrocarbon dimorphism in a wasp sheds light on hydrocarbon biosynthesis genes in Hymenoptera.</title>
        <authorList>
            <person name="Moris V.C."/>
            <person name="Podsiadlowski L."/>
            <person name="Martin S."/>
            <person name="Oeyen J.P."/>
            <person name="Donath A."/>
            <person name="Petersen M."/>
            <person name="Wilbrandt J."/>
            <person name="Misof B."/>
            <person name="Liedtke D."/>
            <person name="Thamm M."/>
            <person name="Scheiner R."/>
            <person name="Schmitt T."/>
            <person name="Niehuis O."/>
        </authorList>
    </citation>
    <scope>NUCLEOTIDE SEQUENCE</scope>
    <source>
        <strain evidence="3">GBR_01_08_01A</strain>
    </source>
</reference>
<dbReference type="PANTHER" id="PTHR46060">
    <property type="entry name" value="MARINER MOS1 TRANSPOSASE-LIKE PROTEIN"/>
    <property type="match status" value="1"/>
</dbReference>
<dbReference type="GO" id="GO:0044547">
    <property type="term" value="F:DNA topoisomerase binding"/>
    <property type="evidence" value="ECO:0007669"/>
    <property type="project" value="TreeGrafter"/>
</dbReference>
<dbReference type="GO" id="GO:0003697">
    <property type="term" value="F:single-stranded DNA binding"/>
    <property type="evidence" value="ECO:0007669"/>
    <property type="project" value="TreeGrafter"/>
</dbReference>
<dbReference type="GO" id="GO:0035861">
    <property type="term" value="C:site of double-strand break"/>
    <property type="evidence" value="ECO:0007669"/>
    <property type="project" value="TreeGrafter"/>
</dbReference>
<feature type="domain" description="Mos1 transposase HTH" evidence="2">
    <location>
        <begin position="5"/>
        <end position="54"/>
    </location>
</feature>
<evidence type="ECO:0000256" key="1">
    <source>
        <dbReference type="SAM" id="MobiDB-lite"/>
    </source>
</evidence>
<dbReference type="GO" id="GO:0005634">
    <property type="term" value="C:nucleus"/>
    <property type="evidence" value="ECO:0007669"/>
    <property type="project" value="TreeGrafter"/>
</dbReference>
<dbReference type="GO" id="GO:0000014">
    <property type="term" value="F:single-stranded DNA endodeoxyribonuclease activity"/>
    <property type="evidence" value="ECO:0007669"/>
    <property type="project" value="TreeGrafter"/>
</dbReference>
<organism evidence="3 4">
    <name type="scientific">Odynerus spinipes</name>
    <dbReference type="NCBI Taxonomy" id="1348599"/>
    <lineage>
        <taxon>Eukaryota</taxon>
        <taxon>Metazoa</taxon>
        <taxon>Ecdysozoa</taxon>
        <taxon>Arthropoda</taxon>
        <taxon>Hexapoda</taxon>
        <taxon>Insecta</taxon>
        <taxon>Pterygota</taxon>
        <taxon>Neoptera</taxon>
        <taxon>Endopterygota</taxon>
        <taxon>Hymenoptera</taxon>
        <taxon>Apocrita</taxon>
        <taxon>Aculeata</taxon>
        <taxon>Vespoidea</taxon>
        <taxon>Vespidae</taxon>
        <taxon>Eumeninae</taxon>
        <taxon>Odynerus</taxon>
    </lineage>
</organism>
<dbReference type="GO" id="GO:0031297">
    <property type="term" value="P:replication fork processing"/>
    <property type="evidence" value="ECO:0007669"/>
    <property type="project" value="TreeGrafter"/>
</dbReference>
<dbReference type="Pfam" id="PF17906">
    <property type="entry name" value="HTH_48"/>
    <property type="match status" value="1"/>
</dbReference>
<reference evidence="3" key="1">
    <citation type="submission" date="2021-08" db="EMBL/GenBank/DDBJ databases">
        <authorList>
            <person name="Misof B."/>
            <person name="Oliver O."/>
            <person name="Podsiadlowski L."/>
            <person name="Donath A."/>
            <person name="Peters R."/>
            <person name="Mayer C."/>
            <person name="Rust J."/>
            <person name="Gunkel S."/>
            <person name="Lesny P."/>
            <person name="Martin S."/>
            <person name="Oeyen J.P."/>
            <person name="Petersen M."/>
            <person name="Panagiotis P."/>
            <person name="Wilbrandt J."/>
            <person name="Tanja T."/>
        </authorList>
    </citation>
    <scope>NUCLEOTIDE SEQUENCE</scope>
    <source>
        <strain evidence="3">GBR_01_08_01A</strain>
        <tissue evidence="3">Thorax + abdomen</tissue>
    </source>
</reference>
<dbReference type="GO" id="GO:0046975">
    <property type="term" value="F:histone H3K36 methyltransferase activity"/>
    <property type="evidence" value="ECO:0007669"/>
    <property type="project" value="TreeGrafter"/>
</dbReference>
<name>A0AAD9S0G6_9HYME</name>